<dbReference type="SUPFAM" id="SSF101148">
    <property type="entry name" value="Plant invertase/pectin methylesterase inhibitor"/>
    <property type="match status" value="1"/>
</dbReference>
<dbReference type="Pfam" id="PF04043">
    <property type="entry name" value="PMEI"/>
    <property type="match status" value="1"/>
</dbReference>
<accession>A0A9D5C700</accession>
<comment type="caution">
    <text evidence="2">The sequence shown here is derived from an EMBL/GenBank/DDBJ whole genome shotgun (WGS) entry which is preliminary data.</text>
</comment>
<dbReference type="Proteomes" id="UP001085076">
    <property type="component" value="Miscellaneous, Linkage group lg07"/>
</dbReference>
<organism evidence="2 3">
    <name type="scientific">Dioscorea zingiberensis</name>
    <dbReference type="NCBI Taxonomy" id="325984"/>
    <lineage>
        <taxon>Eukaryota</taxon>
        <taxon>Viridiplantae</taxon>
        <taxon>Streptophyta</taxon>
        <taxon>Embryophyta</taxon>
        <taxon>Tracheophyta</taxon>
        <taxon>Spermatophyta</taxon>
        <taxon>Magnoliopsida</taxon>
        <taxon>Liliopsida</taxon>
        <taxon>Dioscoreales</taxon>
        <taxon>Dioscoreaceae</taxon>
        <taxon>Dioscorea</taxon>
    </lineage>
</organism>
<dbReference type="AlphaFoldDB" id="A0A9D5C700"/>
<proteinExistence type="predicted"/>
<reference evidence="2" key="2">
    <citation type="journal article" date="2022" name="Hortic Res">
        <title>The genome of Dioscorea zingiberensis sheds light on the biosynthesis, origin and evolution of the medicinally important diosgenin saponins.</title>
        <authorList>
            <person name="Li Y."/>
            <person name="Tan C."/>
            <person name="Li Z."/>
            <person name="Guo J."/>
            <person name="Li S."/>
            <person name="Chen X."/>
            <person name="Wang C."/>
            <person name="Dai X."/>
            <person name="Yang H."/>
            <person name="Song W."/>
            <person name="Hou L."/>
            <person name="Xu J."/>
            <person name="Tong Z."/>
            <person name="Xu A."/>
            <person name="Yuan X."/>
            <person name="Wang W."/>
            <person name="Yang Q."/>
            <person name="Chen L."/>
            <person name="Sun Z."/>
            <person name="Wang K."/>
            <person name="Pan B."/>
            <person name="Chen J."/>
            <person name="Bao Y."/>
            <person name="Liu F."/>
            <person name="Qi X."/>
            <person name="Gang D.R."/>
            <person name="Wen J."/>
            <person name="Li J."/>
        </authorList>
    </citation>
    <scope>NUCLEOTIDE SEQUENCE</scope>
    <source>
        <strain evidence="2">Dzin_1.0</strain>
    </source>
</reference>
<name>A0A9D5C700_9LILI</name>
<keyword evidence="3" id="KW-1185">Reference proteome</keyword>
<dbReference type="OrthoDB" id="786448at2759"/>
<dbReference type="EMBL" id="JAGGNH010000007">
    <property type="protein sequence ID" value="KAJ0967796.1"/>
    <property type="molecule type" value="Genomic_DNA"/>
</dbReference>
<dbReference type="GO" id="GO:0004857">
    <property type="term" value="F:enzyme inhibitor activity"/>
    <property type="evidence" value="ECO:0007669"/>
    <property type="project" value="InterPro"/>
</dbReference>
<dbReference type="InterPro" id="IPR006501">
    <property type="entry name" value="Pectinesterase_inhib_dom"/>
</dbReference>
<evidence type="ECO:0000259" key="1">
    <source>
        <dbReference type="Pfam" id="PF04043"/>
    </source>
</evidence>
<sequence length="168" mass="18852">MKTKLPPLTGWGDSMQGVDVDDSQQVRIVNAKGGEVKRQEITSVVDNVELEGHANNAMVSPCKNTLYPFACESTLASTHRAYNTETIKEIFDAFLQYNMSRAQSACSMDYNLSLDYHKLAFGYSTPMDDCLELMDISLELLSDVLNSNNDFDSHSHDIKMWLNITITN</sequence>
<protein>
    <recommendedName>
        <fullName evidence="1">Pectinesterase inhibitor domain-containing protein</fullName>
    </recommendedName>
</protein>
<dbReference type="Gene3D" id="1.20.140.40">
    <property type="entry name" value="Invertase/pectin methylesterase inhibitor family protein"/>
    <property type="match status" value="1"/>
</dbReference>
<feature type="domain" description="Pectinesterase inhibitor" evidence="1">
    <location>
        <begin position="61"/>
        <end position="168"/>
    </location>
</feature>
<evidence type="ECO:0000313" key="3">
    <source>
        <dbReference type="Proteomes" id="UP001085076"/>
    </source>
</evidence>
<dbReference type="InterPro" id="IPR035513">
    <property type="entry name" value="Invertase/methylesterase_inhib"/>
</dbReference>
<reference evidence="2" key="1">
    <citation type="submission" date="2021-03" db="EMBL/GenBank/DDBJ databases">
        <authorList>
            <person name="Li Z."/>
            <person name="Yang C."/>
        </authorList>
    </citation>
    <scope>NUCLEOTIDE SEQUENCE</scope>
    <source>
        <strain evidence="2">Dzin_1.0</strain>
        <tissue evidence="2">Leaf</tissue>
    </source>
</reference>
<evidence type="ECO:0000313" key="2">
    <source>
        <dbReference type="EMBL" id="KAJ0967796.1"/>
    </source>
</evidence>
<gene>
    <name evidence="2" type="ORF">J5N97_024713</name>
</gene>